<proteinExistence type="predicted"/>
<comment type="caution">
    <text evidence="2">The sequence shown here is derived from an EMBL/GenBank/DDBJ whole genome shotgun (WGS) entry which is preliminary data.</text>
</comment>
<dbReference type="EMBL" id="CAJOBE010000841">
    <property type="protein sequence ID" value="CAF3690804.1"/>
    <property type="molecule type" value="Genomic_DNA"/>
</dbReference>
<accession>A0A818TZ09</accession>
<protein>
    <submittedName>
        <fullName evidence="2">Uncharacterized protein</fullName>
    </submittedName>
</protein>
<evidence type="ECO:0000313" key="2">
    <source>
        <dbReference type="EMBL" id="CAF3690804.1"/>
    </source>
</evidence>
<dbReference type="EMBL" id="CAJNOU010000142">
    <property type="protein sequence ID" value="CAF0884903.1"/>
    <property type="molecule type" value="Genomic_DNA"/>
</dbReference>
<dbReference type="AlphaFoldDB" id="A0A818TZ09"/>
<dbReference type="Proteomes" id="UP000663889">
    <property type="component" value="Unassembled WGS sequence"/>
</dbReference>
<reference evidence="2" key="1">
    <citation type="submission" date="2021-02" db="EMBL/GenBank/DDBJ databases">
        <authorList>
            <person name="Nowell W R."/>
        </authorList>
    </citation>
    <scope>NUCLEOTIDE SEQUENCE</scope>
</reference>
<gene>
    <name evidence="2" type="ORF">FNK824_LOCUS8491</name>
    <name evidence="1" type="ORF">SEV965_LOCUS4814</name>
</gene>
<dbReference type="Proteomes" id="UP000663874">
    <property type="component" value="Unassembled WGS sequence"/>
</dbReference>
<evidence type="ECO:0000313" key="3">
    <source>
        <dbReference type="Proteomes" id="UP000663874"/>
    </source>
</evidence>
<sequence>MTNIGLVIAIEYCSNCYSVFFCVKYILKQLPQNLAFLHQIVYDPIQRKQVLLNPISDDVDYDQLRFAEQYGKNNKTLNKISSFFRCDYTSLAFQYEIGNLNVERLSLNSVLFSLTSTQINQQTFSTPSSSRKIRSKSGS</sequence>
<name>A0A818TZ09_9BILA</name>
<organism evidence="2 3">
    <name type="scientific">Rotaria sordida</name>
    <dbReference type="NCBI Taxonomy" id="392033"/>
    <lineage>
        <taxon>Eukaryota</taxon>
        <taxon>Metazoa</taxon>
        <taxon>Spiralia</taxon>
        <taxon>Gnathifera</taxon>
        <taxon>Rotifera</taxon>
        <taxon>Eurotatoria</taxon>
        <taxon>Bdelloidea</taxon>
        <taxon>Philodinida</taxon>
        <taxon>Philodinidae</taxon>
        <taxon>Rotaria</taxon>
    </lineage>
</organism>
<evidence type="ECO:0000313" key="1">
    <source>
        <dbReference type="EMBL" id="CAF0884903.1"/>
    </source>
</evidence>